<dbReference type="SUPFAM" id="SSF81383">
    <property type="entry name" value="F-box domain"/>
    <property type="match status" value="1"/>
</dbReference>
<dbReference type="InterPro" id="IPR011043">
    <property type="entry name" value="Gal_Oxase/kelch_b-propeller"/>
</dbReference>
<name>A0AA39S130_ACESA</name>
<evidence type="ECO:0000259" key="1">
    <source>
        <dbReference type="PROSITE" id="PS50181"/>
    </source>
</evidence>
<proteinExistence type="predicted"/>
<dbReference type="InterPro" id="IPR001810">
    <property type="entry name" value="F-box_dom"/>
</dbReference>
<keyword evidence="3" id="KW-1185">Reference proteome</keyword>
<dbReference type="Pfam" id="PF00646">
    <property type="entry name" value="F-box"/>
    <property type="match status" value="1"/>
</dbReference>
<dbReference type="NCBIfam" id="TIGR01640">
    <property type="entry name" value="F_box_assoc_1"/>
    <property type="match status" value="1"/>
</dbReference>
<gene>
    <name evidence="2" type="ORF">LWI29_027981</name>
</gene>
<dbReference type="Pfam" id="PF07734">
    <property type="entry name" value="FBA_1"/>
    <property type="match status" value="1"/>
</dbReference>
<evidence type="ECO:0000313" key="2">
    <source>
        <dbReference type="EMBL" id="KAK0582638.1"/>
    </source>
</evidence>
<accession>A0AA39S130</accession>
<dbReference type="PANTHER" id="PTHR31672:SF13">
    <property type="entry name" value="F-BOX PROTEIN CPR30-LIKE"/>
    <property type="match status" value="1"/>
</dbReference>
<dbReference type="Gene3D" id="1.20.1280.50">
    <property type="match status" value="1"/>
</dbReference>
<dbReference type="Proteomes" id="UP001168877">
    <property type="component" value="Unassembled WGS sequence"/>
</dbReference>
<sequence length="374" mass="42554">MAHMKKISREGDMGKKDFSLPDDVMIHIFLQFSVKDLSQLRCVCKSWNRVITSQPFFESLSNQSTNICILYNPCFSHLKLCLYSEKLQDLGELRCPPFGDELMDFGILGSCNGVLCLYSNGCDRSLIYMWNPSSNKYTTLPKPSHNPRYLGFGVNPKSGYLDDFKVVTIFANANAEVYSLRMNSWRTIADGFLPSIELTCRYFDHPVFLNGSVHWCARVSCYLDSKCPWLIVSFDFANEVFHKIMLPDILSNDEGTKFVNVVNGHLCVFAAADNDFSAYDLWVMMEYGVVDSWTKTCTIEKTEKFWWPLGFTTTGSIVARGHCKHDENTLLVYNPDRKKFKCLGRHHPRLPIQVLTFADSVIAPVPKSVIVGTT</sequence>
<feature type="domain" description="F-box" evidence="1">
    <location>
        <begin position="14"/>
        <end position="60"/>
    </location>
</feature>
<reference evidence="2" key="2">
    <citation type="submission" date="2023-06" db="EMBL/GenBank/DDBJ databases">
        <authorList>
            <person name="Swenson N.G."/>
            <person name="Wegrzyn J.L."/>
            <person name="Mcevoy S.L."/>
        </authorList>
    </citation>
    <scope>NUCLEOTIDE SEQUENCE</scope>
    <source>
        <strain evidence="2">NS2018</strain>
        <tissue evidence="2">Leaf</tissue>
    </source>
</reference>
<dbReference type="PANTHER" id="PTHR31672">
    <property type="entry name" value="BNACNNG10540D PROTEIN"/>
    <property type="match status" value="1"/>
</dbReference>
<dbReference type="InterPro" id="IPR006527">
    <property type="entry name" value="F-box-assoc_dom_typ1"/>
</dbReference>
<reference evidence="2" key="1">
    <citation type="journal article" date="2022" name="Plant J.">
        <title>Strategies of tolerance reflected in two North American maple genomes.</title>
        <authorList>
            <person name="McEvoy S.L."/>
            <person name="Sezen U.U."/>
            <person name="Trouern-Trend A."/>
            <person name="McMahon S.M."/>
            <person name="Schaberg P.G."/>
            <person name="Yang J."/>
            <person name="Wegrzyn J.L."/>
            <person name="Swenson N.G."/>
        </authorList>
    </citation>
    <scope>NUCLEOTIDE SEQUENCE</scope>
    <source>
        <strain evidence="2">NS2018</strain>
    </source>
</reference>
<evidence type="ECO:0000313" key="3">
    <source>
        <dbReference type="Proteomes" id="UP001168877"/>
    </source>
</evidence>
<comment type="caution">
    <text evidence="2">The sequence shown here is derived from an EMBL/GenBank/DDBJ whole genome shotgun (WGS) entry which is preliminary data.</text>
</comment>
<dbReference type="PROSITE" id="PS50181">
    <property type="entry name" value="FBOX"/>
    <property type="match status" value="1"/>
</dbReference>
<dbReference type="InterPro" id="IPR050796">
    <property type="entry name" value="SCF_F-box_component"/>
</dbReference>
<dbReference type="InterPro" id="IPR017451">
    <property type="entry name" value="F-box-assoc_interact_dom"/>
</dbReference>
<dbReference type="InterPro" id="IPR036047">
    <property type="entry name" value="F-box-like_dom_sf"/>
</dbReference>
<dbReference type="SUPFAM" id="SSF50965">
    <property type="entry name" value="Galactose oxidase, central domain"/>
    <property type="match status" value="1"/>
</dbReference>
<dbReference type="SMART" id="SM00256">
    <property type="entry name" value="FBOX"/>
    <property type="match status" value="1"/>
</dbReference>
<dbReference type="AlphaFoldDB" id="A0AA39S130"/>
<organism evidence="2 3">
    <name type="scientific">Acer saccharum</name>
    <name type="common">Sugar maple</name>
    <dbReference type="NCBI Taxonomy" id="4024"/>
    <lineage>
        <taxon>Eukaryota</taxon>
        <taxon>Viridiplantae</taxon>
        <taxon>Streptophyta</taxon>
        <taxon>Embryophyta</taxon>
        <taxon>Tracheophyta</taxon>
        <taxon>Spermatophyta</taxon>
        <taxon>Magnoliopsida</taxon>
        <taxon>eudicotyledons</taxon>
        <taxon>Gunneridae</taxon>
        <taxon>Pentapetalae</taxon>
        <taxon>rosids</taxon>
        <taxon>malvids</taxon>
        <taxon>Sapindales</taxon>
        <taxon>Sapindaceae</taxon>
        <taxon>Hippocastanoideae</taxon>
        <taxon>Acereae</taxon>
        <taxon>Acer</taxon>
    </lineage>
</organism>
<dbReference type="EMBL" id="JAUESC010000384">
    <property type="protein sequence ID" value="KAK0582638.1"/>
    <property type="molecule type" value="Genomic_DNA"/>
</dbReference>
<protein>
    <recommendedName>
        <fullName evidence="1">F-box domain-containing protein</fullName>
    </recommendedName>
</protein>